<dbReference type="Pfam" id="PF01871">
    <property type="entry name" value="AMMECR1"/>
    <property type="match status" value="1"/>
</dbReference>
<reference evidence="3" key="1">
    <citation type="submission" date="2023-03" db="EMBL/GenBank/DDBJ databases">
        <authorList>
            <person name="Steffen K."/>
            <person name="Cardenas P."/>
        </authorList>
    </citation>
    <scope>NUCLEOTIDE SEQUENCE</scope>
</reference>
<organism evidence="3 4">
    <name type="scientific">Geodia barretti</name>
    <name type="common">Barrett's horny sponge</name>
    <dbReference type="NCBI Taxonomy" id="519541"/>
    <lineage>
        <taxon>Eukaryota</taxon>
        <taxon>Metazoa</taxon>
        <taxon>Porifera</taxon>
        <taxon>Demospongiae</taxon>
        <taxon>Heteroscleromorpha</taxon>
        <taxon>Tetractinellida</taxon>
        <taxon>Astrophorina</taxon>
        <taxon>Geodiidae</taxon>
        <taxon>Geodia</taxon>
    </lineage>
</organism>
<protein>
    <submittedName>
        <fullName evidence="3">AMMECR1-like protein</fullName>
    </submittedName>
</protein>
<dbReference type="EMBL" id="CASHTH010001102">
    <property type="protein sequence ID" value="CAI8011453.1"/>
    <property type="molecule type" value="Genomic_DNA"/>
</dbReference>
<dbReference type="PANTHER" id="PTHR13016">
    <property type="entry name" value="AMMECR1 HOMOLOG"/>
    <property type="match status" value="1"/>
</dbReference>
<feature type="domain" description="AMMECR1" evidence="2">
    <location>
        <begin position="43"/>
        <end position="240"/>
    </location>
</feature>
<dbReference type="InterPro" id="IPR002733">
    <property type="entry name" value="AMMECR1_domain"/>
</dbReference>
<dbReference type="PROSITE" id="PS51112">
    <property type="entry name" value="AMMECR1"/>
    <property type="match status" value="1"/>
</dbReference>
<dbReference type="AlphaFoldDB" id="A0AA35W7X9"/>
<name>A0AA35W7X9_GEOBA</name>
<dbReference type="Proteomes" id="UP001174909">
    <property type="component" value="Unassembled WGS sequence"/>
</dbReference>
<keyword evidence="4" id="KW-1185">Reference proteome</keyword>
<dbReference type="Gene3D" id="3.30.700.20">
    <property type="entry name" value="Hypothetical protein ph0010, domain 1"/>
    <property type="match status" value="1"/>
</dbReference>
<dbReference type="PANTHER" id="PTHR13016:SF0">
    <property type="entry name" value="AMME SYNDROME CANDIDATE GENE 1 PROTEIN"/>
    <property type="match status" value="1"/>
</dbReference>
<dbReference type="NCBIfam" id="TIGR00296">
    <property type="entry name" value="TIGR00296 family protein"/>
    <property type="match status" value="1"/>
</dbReference>
<feature type="compositionally biased region" description="Basic and acidic residues" evidence="1">
    <location>
        <begin position="1"/>
        <end position="10"/>
    </location>
</feature>
<dbReference type="SUPFAM" id="SSF143447">
    <property type="entry name" value="AMMECR1-like"/>
    <property type="match status" value="1"/>
</dbReference>
<evidence type="ECO:0000313" key="3">
    <source>
        <dbReference type="EMBL" id="CAI8011453.1"/>
    </source>
</evidence>
<dbReference type="InterPro" id="IPR027485">
    <property type="entry name" value="AMMECR1_N"/>
</dbReference>
<dbReference type="InterPro" id="IPR023473">
    <property type="entry name" value="AMMECR1"/>
</dbReference>
<comment type="caution">
    <text evidence="3">The sequence shown here is derived from an EMBL/GenBank/DDBJ whole genome shotgun (WGS) entry which is preliminary data.</text>
</comment>
<sequence>MTEKIPREKQNGAYPHDLSVERKSSAGDASTSTAVPNGIARPTAASVLVVCPEMCCYCFEVLIAHLTNSHHSSRSLFLKCFKNDEYPLFVTWKIGREHRLRGCMGTFSAKRLHKGLAEYSITSSTKDSRFPPISTEEISRLECGVSLLTNFERAAHYQDWEIGVHGIQIEFRVSSGYKMATYLPEIAREQGWTKVQTIDSLLRKGGYREHITEEFRRTVCVVRYQSEKCVLSYDEYCRYHRRHRPY</sequence>
<evidence type="ECO:0000259" key="2">
    <source>
        <dbReference type="PROSITE" id="PS51112"/>
    </source>
</evidence>
<dbReference type="InterPro" id="IPR036071">
    <property type="entry name" value="AMMECR1_dom_sf"/>
</dbReference>
<evidence type="ECO:0000313" key="4">
    <source>
        <dbReference type="Proteomes" id="UP001174909"/>
    </source>
</evidence>
<accession>A0AA35W7X9</accession>
<evidence type="ECO:0000256" key="1">
    <source>
        <dbReference type="SAM" id="MobiDB-lite"/>
    </source>
</evidence>
<feature type="region of interest" description="Disordered" evidence="1">
    <location>
        <begin position="1"/>
        <end position="35"/>
    </location>
</feature>
<proteinExistence type="predicted"/>
<gene>
    <name evidence="3" type="ORF">GBAR_LOCUS7384</name>
</gene>